<evidence type="ECO:0000256" key="2">
    <source>
        <dbReference type="ARBA" id="ARBA00022481"/>
    </source>
</evidence>
<evidence type="ECO:0000256" key="3">
    <source>
        <dbReference type="ARBA" id="ARBA00022692"/>
    </source>
</evidence>
<keyword evidence="3 6" id="KW-0812">Transmembrane</keyword>
<dbReference type="Proteomes" id="UP000001029">
    <property type="component" value="Chromosome"/>
</dbReference>
<evidence type="ECO:0000256" key="5">
    <source>
        <dbReference type="ARBA" id="ARBA00023136"/>
    </source>
</evidence>
<organism evidence="7 8">
    <name type="scientific">Elusimicrobium minutum (strain Pei191)</name>
    <dbReference type="NCBI Taxonomy" id="445932"/>
    <lineage>
        <taxon>Bacteria</taxon>
        <taxon>Pseudomonadati</taxon>
        <taxon>Elusimicrobiota</taxon>
        <taxon>Elusimicrobia</taxon>
        <taxon>Elusimicrobiales</taxon>
        <taxon>Elusimicrobiaceae</taxon>
        <taxon>Elusimicrobium</taxon>
    </lineage>
</organism>
<protein>
    <submittedName>
        <fullName evidence="7">PilE-like protein</fullName>
    </submittedName>
</protein>
<keyword evidence="4 6" id="KW-1133">Transmembrane helix</keyword>
<dbReference type="GO" id="GO:0016020">
    <property type="term" value="C:membrane"/>
    <property type="evidence" value="ECO:0007669"/>
    <property type="project" value="UniProtKB-SubCell"/>
</dbReference>
<name>B2KAW3_ELUMP</name>
<dbReference type="AlphaFoldDB" id="B2KAW3"/>
<dbReference type="EMBL" id="CP001055">
    <property type="protein sequence ID" value="ACC97659.1"/>
    <property type="molecule type" value="Genomic_DNA"/>
</dbReference>
<keyword evidence="8" id="KW-1185">Reference proteome</keyword>
<dbReference type="NCBIfam" id="TIGR02532">
    <property type="entry name" value="IV_pilin_GFxxxE"/>
    <property type="match status" value="1"/>
</dbReference>
<feature type="transmembrane region" description="Helical" evidence="6">
    <location>
        <begin position="6"/>
        <end position="26"/>
    </location>
</feature>
<evidence type="ECO:0000313" key="8">
    <source>
        <dbReference type="Proteomes" id="UP000001029"/>
    </source>
</evidence>
<evidence type="ECO:0000256" key="1">
    <source>
        <dbReference type="ARBA" id="ARBA00004167"/>
    </source>
</evidence>
<evidence type="ECO:0000313" key="7">
    <source>
        <dbReference type="EMBL" id="ACC97659.1"/>
    </source>
</evidence>
<gene>
    <name evidence="7" type="ordered locus">Emin_0093</name>
</gene>
<dbReference type="Pfam" id="PF07963">
    <property type="entry name" value="N_methyl"/>
    <property type="match status" value="1"/>
</dbReference>
<dbReference type="InterPro" id="IPR012902">
    <property type="entry name" value="N_methyl_site"/>
</dbReference>
<evidence type="ECO:0000256" key="4">
    <source>
        <dbReference type="ARBA" id="ARBA00022989"/>
    </source>
</evidence>
<proteinExistence type="predicted"/>
<dbReference type="RefSeq" id="WP_012414274.1">
    <property type="nucleotide sequence ID" value="NC_010644.1"/>
</dbReference>
<evidence type="ECO:0000256" key="6">
    <source>
        <dbReference type="SAM" id="Phobius"/>
    </source>
</evidence>
<accession>B2KAW3</accession>
<comment type="subcellular location">
    <subcellularLocation>
        <location evidence="1">Membrane</location>
        <topology evidence="1">Single-pass membrane protein</topology>
    </subcellularLocation>
</comment>
<reference evidence="7 8" key="1">
    <citation type="journal article" date="2009" name="Appl. Environ. Microbiol.">
        <title>Genomic analysis of 'Elusimicrobium minutum,' the first cultivated representative of the phylum 'Elusimicrobia' (formerly termite group 1).</title>
        <authorList>
            <person name="Herlemann D.P.R."/>
            <person name="Geissinger O."/>
            <person name="Ikeda-Ohtsubo W."/>
            <person name="Kunin V."/>
            <person name="Sun H."/>
            <person name="Lapidus A."/>
            <person name="Hugenholtz P."/>
            <person name="Brune A."/>
        </authorList>
    </citation>
    <scope>NUCLEOTIDE SEQUENCE [LARGE SCALE GENOMIC DNA]</scope>
    <source>
        <strain evidence="7 8">Pei191</strain>
    </source>
</reference>
<dbReference type="InterPro" id="IPR045584">
    <property type="entry name" value="Pilin-like"/>
</dbReference>
<dbReference type="STRING" id="445932.Emin_0093"/>
<dbReference type="PANTHER" id="PTHR30093:SF44">
    <property type="entry name" value="TYPE II SECRETION SYSTEM CORE PROTEIN G"/>
    <property type="match status" value="1"/>
</dbReference>
<sequence>MKNGFTLIELLVVVLIIGILAAIALPQYNKAVEKSRASEALLILKSLHQAQKIYFMQTGTFTSNLDNLDIEISGASDKNMGSVGIVGKQTKYFVFYTNFDANGATGLGARRIDATGATLYAFNIGESSKDDLFRCCYMQEKYKDVCNVMGFNTTASASYFSGSLGCFYQ</sequence>
<dbReference type="HOGENOM" id="CLU_091705_3_0_0"/>
<dbReference type="PANTHER" id="PTHR30093">
    <property type="entry name" value="GENERAL SECRETION PATHWAY PROTEIN G"/>
    <property type="match status" value="1"/>
</dbReference>
<dbReference type="KEGG" id="emi:Emin_0093"/>
<dbReference type="SUPFAM" id="SSF54523">
    <property type="entry name" value="Pili subunits"/>
    <property type="match status" value="1"/>
</dbReference>
<dbReference type="Gene3D" id="3.30.700.10">
    <property type="entry name" value="Glycoprotein, Type 4 Pilin"/>
    <property type="match status" value="1"/>
</dbReference>
<keyword evidence="2" id="KW-0488">Methylation</keyword>
<keyword evidence="5 6" id="KW-0472">Membrane</keyword>